<sequence length="501" mass="52665">MSIGKGAYASVNSVVTAAQAYAAKVAAAKAAEAAYLAKLATVAKLNAAGVAGAGSAASTGSVVGAGSAAGVHSGLSVAAAVATPIAVTAAAVLVTYAAARLAGGATERLADLAEEIERDRSRNLRDEEAQRLWERAVAGVLSRNARIAALRDSLGPGDPDLPLPAARAIGGSTVEALLDWCRTADQILGEAVATLFRARRAAARAKLREHEDDEAMAEVNRFEEQIWPGPDASADETRQAARNGGTKGTEEIEDKVARELRELRQDVGARNLAEVLRIAGVARGADASMARTWLLELQDQVRQANGAAAEAERAAVYLEVLDGPDGGPRRLAERLRAVRAGRAPLDQALLEEAEQHLAEVRRSRERRHLMEIVSGTLDGLGMDVDVTVTGGLRVQGPRWGGHFVDLEVDARNHVAATLRTVTGEAPAPAQVERWRAQAATLSDHLEGIDLHLVETTAEPVDPRSAGDVQARPGPDDADADADADADLDDEATHELRARRNP</sequence>
<evidence type="ECO:0000313" key="2">
    <source>
        <dbReference type="EMBL" id="MBB6473162.1"/>
    </source>
</evidence>
<reference evidence="2 3" key="1">
    <citation type="submission" date="2020-08" db="EMBL/GenBank/DDBJ databases">
        <title>Sequencing the genomes of 1000 actinobacteria strains.</title>
        <authorList>
            <person name="Klenk H.-P."/>
        </authorList>
    </citation>
    <scope>NUCLEOTIDE SEQUENCE [LARGE SCALE GENOMIC DNA]</scope>
    <source>
        <strain evidence="2 3">DSM 44936</strain>
    </source>
</reference>
<gene>
    <name evidence="2" type="ORF">BJ992_002593</name>
</gene>
<comment type="caution">
    <text evidence="2">The sequence shown here is derived from an EMBL/GenBank/DDBJ whole genome shotgun (WGS) entry which is preliminary data.</text>
</comment>
<dbReference type="EMBL" id="JACHIU010000001">
    <property type="protein sequence ID" value="MBB6473162.1"/>
    <property type="molecule type" value="Genomic_DNA"/>
</dbReference>
<accession>A0A7X0M6E1</accession>
<protein>
    <submittedName>
        <fullName evidence="2">Uncharacterized protein</fullName>
    </submittedName>
</protein>
<feature type="region of interest" description="Disordered" evidence="1">
    <location>
        <begin position="228"/>
        <end position="251"/>
    </location>
</feature>
<evidence type="ECO:0000256" key="1">
    <source>
        <dbReference type="SAM" id="MobiDB-lite"/>
    </source>
</evidence>
<proteinExistence type="predicted"/>
<keyword evidence="3" id="KW-1185">Reference proteome</keyword>
<organism evidence="2 3">
    <name type="scientific">Sphaerisporangium rubeum</name>
    <dbReference type="NCBI Taxonomy" id="321317"/>
    <lineage>
        <taxon>Bacteria</taxon>
        <taxon>Bacillati</taxon>
        <taxon>Actinomycetota</taxon>
        <taxon>Actinomycetes</taxon>
        <taxon>Streptosporangiales</taxon>
        <taxon>Streptosporangiaceae</taxon>
        <taxon>Sphaerisporangium</taxon>
    </lineage>
</organism>
<evidence type="ECO:0000313" key="3">
    <source>
        <dbReference type="Proteomes" id="UP000555564"/>
    </source>
</evidence>
<feature type="compositionally biased region" description="Acidic residues" evidence="1">
    <location>
        <begin position="475"/>
        <end position="489"/>
    </location>
</feature>
<feature type="region of interest" description="Disordered" evidence="1">
    <location>
        <begin position="455"/>
        <end position="501"/>
    </location>
</feature>
<dbReference type="RefSeq" id="WP_184980723.1">
    <property type="nucleotide sequence ID" value="NZ_BAAALO010000005.1"/>
</dbReference>
<name>A0A7X0M6E1_9ACTN</name>
<dbReference type="AlphaFoldDB" id="A0A7X0M6E1"/>
<dbReference type="Proteomes" id="UP000555564">
    <property type="component" value="Unassembled WGS sequence"/>
</dbReference>
<feature type="compositionally biased region" description="Basic and acidic residues" evidence="1">
    <location>
        <begin position="490"/>
        <end position="501"/>
    </location>
</feature>